<evidence type="ECO:0000313" key="2">
    <source>
        <dbReference type="EMBL" id="KAA6399355.1"/>
    </source>
</evidence>
<accession>A0A5J4WYE5</accession>
<reference evidence="2 3" key="1">
    <citation type="submission" date="2019-03" db="EMBL/GenBank/DDBJ databases">
        <title>Single cell metagenomics reveals metabolic interactions within the superorganism composed of flagellate Streblomastix strix and complex community of Bacteroidetes bacteria on its surface.</title>
        <authorList>
            <person name="Treitli S.C."/>
            <person name="Kolisko M."/>
            <person name="Husnik F."/>
            <person name="Keeling P."/>
            <person name="Hampl V."/>
        </authorList>
    </citation>
    <scope>NUCLEOTIDE SEQUENCE [LARGE SCALE GENOMIC DNA]</scope>
    <source>
        <strain evidence="2">ST1C</strain>
    </source>
</reference>
<feature type="compositionally biased region" description="Basic residues" evidence="1">
    <location>
        <begin position="40"/>
        <end position="61"/>
    </location>
</feature>
<comment type="caution">
    <text evidence="2">The sequence shown here is derived from an EMBL/GenBank/DDBJ whole genome shotgun (WGS) entry which is preliminary data.</text>
</comment>
<dbReference type="AlphaFoldDB" id="A0A5J4WYE5"/>
<dbReference type="Proteomes" id="UP000324800">
    <property type="component" value="Unassembled WGS sequence"/>
</dbReference>
<name>A0A5J4WYE5_9EUKA</name>
<proteinExistence type="predicted"/>
<evidence type="ECO:0000256" key="1">
    <source>
        <dbReference type="SAM" id="MobiDB-lite"/>
    </source>
</evidence>
<protein>
    <submittedName>
        <fullName evidence="2">Uncharacterized protein</fullName>
    </submittedName>
</protein>
<dbReference type="EMBL" id="SNRW01000770">
    <property type="protein sequence ID" value="KAA6399355.1"/>
    <property type="molecule type" value="Genomic_DNA"/>
</dbReference>
<organism evidence="2 3">
    <name type="scientific">Streblomastix strix</name>
    <dbReference type="NCBI Taxonomy" id="222440"/>
    <lineage>
        <taxon>Eukaryota</taxon>
        <taxon>Metamonada</taxon>
        <taxon>Preaxostyla</taxon>
        <taxon>Oxymonadida</taxon>
        <taxon>Streblomastigidae</taxon>
        <taxon>Streblomastix</taxon>
    </lineage>
</organism>
<evidence type="ECO:0000313" key="3">
    <source>
        <dbReference type="Proteomes" id="UP000324800"/>
    </source>
</evidence>
<feature type="region of interest" description="Disordered" evidence="1">
    <location>
        <begin position="28"/>
        <end position="108"/>
    </location>
</feature>
<sequence length="182" mass="21503">MYKTSKNEEVELVLLGLVGYSNNIQQRTLQSNQQTPPSRWRSHGVHRARHRHHPRSNRSSHSRSNSGSSSYSRSSTTFSDRYSSKNRRKLNQPKVYQVDLQNKPPDTQTLEEQIKQIEQEKQRLEKERSEFLLKQQQQLTILQERDKKDQEAKEFERQMELEKQKAIEAVLSAAEEARKEVE</sequence>
<gene>
    <name evidence="2" type="ORF">EZS28_005116</name>
</gene>
<feature type="compositionally biased region" description="Low complexity" evidence="1">
    <location>
        <begin position="62"/>
        <end position="81"/>
    </location>
</feature>
<feature type="compositionally biased region" description="Polar residues" evidence="1">
    <location>
        <begin position="28"/>
        <end position="37"/>
    </location>
</feature>